<dbReference type="EMBL" id="WEKY01013381">
    <property type="protein sequence ID" value="NWI38067.1"/>
    <property type="molecule type" value="Genomic_DNA"/>
</dbReference>
<feature type="non-terminal residue" evidence="14">
    <location>
        <position position="852"/>
    </location>
</feature>
<dbReference type="OrthoDB" id="79480at2759"/>
<dbReference type="InterPro" id="IPR029105">
    <property type="entry name" value="CAF1-p150_C2"/>
</dbReference>
<keyword evidence="8" id="KW-0131">Cell cycle</keyword>
<proteinExistence type="inferred from homology"/>
<dbReference type="GO" id="GO:0033186">
    <property type="term" value="C:CAF-1 complex"/>
    <property type="evidence" value="ECO:0007669"/>
    <property type="project" value="TreeGrafter"/>
</dbReference>
<dbReference type="InterPro" id="IPR029091">
    <property type="entry name" value="CAF1_p150_N"/>
</dbReference>
<dbReference type="PANTHER" id="PTHR15272">
    <property type="entry name" value="CHROMATIN ASSEMBLY FACTOR 1 SUBUNIT A CAF-1 SUBUNIT A"/>
    <property type="match status" value="1"/>
</dbReference>
<feature type="domain" description="Chromatin assembly factor 1 p150 subunit acidic region" evidence="10">
    <location>
        <begin position="304"/>
        <end position="442"/>
    </location>
</feature>
<keyword evidence="15" id="KW-1185">Reference proteome</keyword>
<evidence type="ECO:0000256" key="5">
    <source>
        <dbReference type="ARBA" id="ARBA00023186"/>
    </source>
</evidence>
<evidence type="ECO:0000256" key="2">
    <source>
        <dbReference type="ARBA" id="ARBA00006913"/>
    </source>
</evidence>
<dbReference type="Pfam" id="PF15557">
    <property type="entry name" value="CAF1-p150_N"/>
    <property type="match status" value="1"/>
</dbReference>
<dbReference type="Pfam" id="PF12253">
    <property type="entry name" value="CAF1A_dimeriz"/>
    <property type="match status" value="1"/>
</dbReference>
<comment type="caution">
    <text evidence="14">The sequence shown here is derived from an EMBL/GenBank/DDBJ whole genome shotgun (WGS) entry which is preliminary data.</text>
</comment>
<keyword evidence="5" id="KW-0143">Chaperone</keyword>
<evidence type="ECO:0000259" key="12">
    <source>
        <dbReference type="Pfam" id="PF15539"/>
    </source>
</evidence>
<accession>A0A851B2V5</accession>
<dbReference type="GO" id="GO:0006334">
    <property type="term" value="P:nucleosome assembly"/>
    <property type="evidence" value="ECO:0007669"/>
    <property type="project" value="TreeGrafter"/>
</dbReference>
<evidence type="ECO:0000259" key="13">
    <source>
        <dbReference type="Pfam" id="PF15557"/>
    </source>
</evidence>
<protein>
    <submittedName>
        <fullName evidence="14">CAF1A factor</fullName>
    </submittedName>
</protein>
<dbReference type="AlphaFoldDB" id="A0A851B2V5"/>
<evidence type="ECO:0000256" key="9">
    <source>
        <dbReference type="SAM" id="MobiDB-lite"/>
    </source>
</evidence>
<feature type="domain" description="Chromatin assembly factor 1 subunit p150 C-terminal" evidence="12">
    <location>
        <begin position="626"/>
        <end position="852"/>
    </location>
</feature>
<feature type="region of interest" description="Disordered" evidence="9">
    <location>
        <begin position="221"/>
        <end position="400"/>
    </location>
</feature>
<feature type="domain" description="Chromatin assembly factor 1 subunit A dimerization" evidence="11">
    <location>
        <begin position="521"/>
        <end position="593"/>
    </location>
</feature>
<comment type="subcellular location">
    <subcellularLocation>
        <location evidence="1">Nucleus</location>
    </subcellularLocation>
</comment>
<dbReference type="GO" id="GO:0005634">
    <property type="term" value="C:nucleus"/>
    <property type="evidence" value="ECO:0007669"/>
    <property type="project" value="UniProtKB-SubCell"/>
</dbReference>
<feature type="region of interest" description="Disordered" evidence="9">
    <location>
        <begin position="145"/>
        <end position="193"/>
    </location>
</feature>
<evidence type="ECO:0000256" key="4">
    <source>
        <dbReference type="ARBA" id="ARBA00022763"/>
    </source>
</evidence>
<name>A0A851B2V5_PICGY</name>
<evidence type="ECO:0000313" key="14">
    <source>
        <dbReference type="EMBL" id="NWI38067.1"/>
    </source>
</evidence>
<evidence type="ECO:0000256" key="6">
    <source>
        <dbReference type="ARBA" id="ARBA00023204"/>
    </source>
</evidence>
<evidence type="ECO:0000259" key="10">
    <source>
        <dbReference type="Pfam" id="PF11600"/>
    </source>
</evidence>
<evidence type="ECO:0000259" key="11">
    <source>
        <dbReference type="Pfam" id="PF12253"/>
    </source>
</evidence>
<keyword evidence="6" id="KW-0234">DNA repair</keyword>
<feature type="region of interest" description="Disordered" evidence="9">
    <location>
        <begin position="29"/>
        <end position="128"/>
    </location>
</feature>
<feature type="non-terminal residue" evidence="14">
    <location>
        <position position="1"/>
    </location>
</feature>
<feature type="compositionally biased region" description="Acidic residues" evidence="9">
    <location>
        <begin position="604"/>
        <end position="615"/>
    </location>
</feature>
<dbReference type="GO" id="GO:0006260">
    <property type="term" value="P:DNA replication"/>
    <property type="evidence" value="ECO:0007669"/>
    <property type="project" value="UniProtKB-KW"/>
</dbReference>
<feature type="compositionally biased region" description="Polar residues" evidence="9">
    <location>
        <begin position="146"/>
        <end position="155"/>
    </location>
</feature>
<dbReference type="Pfam" id="PF15539">
    <property type="entry name" value="CAF1-p150_C2"/>
    <property type="match status" value="1"/>
</dbReference>
<evidence type="ECO:0000256" key="8">
    <source>
        <dbReference type="ARBA" id="ARBA00023306"/>
    </source>
</evidence>
<keyword evidence="7" id="KW-0539">Nucleus</keyword>
<evidence type="ECO:0000256" key="3">
    <source>
        <dbReference type="ARBA" id="ARBA00022705"/>
    </source>
</evidence>
<reference evidence="14" key="1">
    <citation type="submission" date="2019-10" db="EMBL/GenBank/DDBJ databases">
        <title>Bird 10,000 Genomes (B10K) Project - Family phase.</title>
        <authorList>
            <person name="Zhang G."/>
        </authorList>
    </citation>
    <scope>NUCLEOTIDE SEQUENCE</scope>
    <source>
        <strain evidence="14">B10K-DU-012-30</strain>
        <tissue evidence="14">Muscle</tissue>
    </source>
</reference>
<dbReference type="Proteomes" id="UP000631391">
    <property type="component" value="Unassembled WGS sequence"/>
</dbReference>
<keyword evidence="4" id="KW-0227">DNA damage</keyword>
<organism evidence="14 15">
    <name type="scientific">Picathartes gymnocephalus</name>
    <name type="common">White-necked rockfowl</name>
    <dbReference type="NCBI Taxonomy" id="175131"/>
    <lineage>
        <taxon>Eukaryota</taxon>
        <taxon>Metazoa</taxon>
        <taxon>Chordata</taxon>
        <taxon>Craniata</taxon>
        <taxon>Vertebrata</taxon>
        <taxon>Euteleostomi</taxon>
        <taxon>Archelosauria</taxon>
        <taxon>Archosauria</taxon>
        <taxon>Dinosauria</taxon>
        <taxon>Saurischia</taxon>
        <taxon>Theropoda</taxon>
        <taxon>Coelurosauria</taxon>
        <taxon>Aves</taxon>
        <taxon>Neognathae</taxon>
        <taxon>Neoaves</taxon>
        <taxon>Telluraves</taxon>
        <taxon>Australaves</taxon>
        <taxon>Passeriformes</taxon>
        <taxon>Picathartidae</taxon>
        <taxon>Picathartes</taxon>
    </lineage>
</organism>
<feature type="compositionally biased region" description="Basic and acidic residues" evidence="9">
    <location>
        <begin position="288"/>
        <end position="400"/>
    </location>
</feature>
<evidence type="ECO:0000256" key="7">
    <source>
        <dbReference type="ARBA" id="ARBA00023242"/>
    </source>
</evidence>
<feature type="compositionally biased region" description="Acidic residues" evidence="9">
    <location>
        <begin position="562"/>
        <end position="573"/>
    </location>
</feature>
<dbReference type="InterPro" id="IPR021644">
    <property type="entry name" value="CAF-1_p150_acidic"/>
</dbReference>
<feature type="compositionally biased region" description="Basic and acidic residues" evidence="9">
    <location>
        <begin position="30"/>
        <end position="42"/>
    </location>
</feature>
<comment type="similarity">
    <text evidence="2">Belongs to the CHAF1A family.</text>
</comment>
<feature type="compositionally biased region" description="Polar residues" evidence="9">
    <location>
        <begin position="70"/>
        <end position="79"/>
    </location>
</feature>
<gene>
    <name evidence="14" type="primary">Chaf1a</name>
    <name evidence="14" type="ORF">PICGYM_R10884</name>
</gene>
<evidence type="ECO:0000256" key="1">
    <source>
        <dbReference type="ARBA" id="ARBA00004123"/>
    </source>
</evidence>
<dbReference type="InterPro" id="IPR022043">
    <property type="entry name" value="CAF1A_DD"/>
</dbReference>
<keyword evidence="3" id="KW-0235">DNA replication</keyword>
<feature type="compositionally biased region" description="Low complexity" evidence="9">
    <location>
        <begin position="244"/>
        <end position="256"/>
    </location>
</feature>
<feature type="domain" description="Chromatin assembly factor 1 subunit p150 N-terminal" evidence="13">
    <location>
        <begin position="2"/>
        <end position="97"/>
    </location>
</feature>
<evidence type="ECO:0000313" key="15">
    <source>
        <dbReference type="Proteomes" id="UP000631391"/>
    </source>
</evidence>
<dbReference type="PANTHER" id="PTHR15272:SF0">
    <property type="entry name" value="CHROMATIN ASSEMBLY FACTOR 1 SUBUNIT A"/>
    <property type="match status" value="1"/>
</dbReference>
<feature type="region of interest" description="Disordered" evidence="9">
    <location>
        <begin position="562"/>
        <end position="617"/>
    </location>
</feature>
<feature type="compositionally biased region" description="Acidic residues" evidence="9">
    <location>
        <begin position="580"/>
        <end position="595"/>
    </location>
</feature>
<sequence length="852" mass="94890">LAMECRDKAAVPARKLVQARLPFKRLNPVPKEKFDVDSEVKKVKSSPSAVVPSRDPSLDASGASLDNVENDCQLSSDGNLTPKLVNGKGPLDHFIQKTPGGDTSDPGDVAEPPKGSGLGLEAGTEWGDVDSRAAVTNGTLGKELSCLNSSQSSPAGDSMDTEGPCAAAAEAEQDPGTGIQPRCKDVGGRKGTQGELKDMLFEGKVPVVLLEDIMTLKSPQVASSLAGSATWDSEALESSHEGDSGLTNSSLSSGSSPEVQLVAEAKRNTSPLAASTPARKVPQKFHRSSAEKEKLRLQRDQERADKLQKLQAEREEKGRLKEEAKAAKERAKEEAKKRKEEEKELKERERREKKEKEEKEKAEKLRAKEEKRKERQEALEAKLEEKRKKEEEKRLKEEEKRINAQKAEITRFFQKPKTPQAPKTLAGSCGKFAPFEIKENMVLAPLSRVALDPDYLEQLDKLLHAQDAEVSFLRDLKCRKPRKTGPTLVSESSDSFNSDVVVVDNCQTDAVPERAKFGRMKLLQFSENHRPAYWGTWNKRTSLIRARNPWSKDTKLLDYEVDSDEEWEEEEPGESLSHSEEDDEEEGEDEDEDDGFFVPHGYLSEDEGVTEECDPENQKVRQKLKAKEWDELIAKGKRFHVLQPVKIGCVWERAAKDSSTNTDLKVLQQFTACVLDPPVPEEEQQTQKCSKKRAKDQQILGQLLPLLHGNVHGSKVIIQEFQECCRQGRFGCEGDGSPPRPQTPGCGEDSGVPSKARLKRIISENSVYEKRPEFRMCWYVHAQVLRSFAQEHLPVPCQWNYVTQVPCTGKDEVGSVPGVAVLQPSPLAAKRKAVGSMSITKFMKRPRDAEQV</sequence>
<feature type="compositionally biased region" description="Polar residues" evidence="9">
    <location>
        <begin position="221"/>
        <end position="231"/>
    </location>
</feature>
<dbReference type="Pfam" id="PF11600">
    <property type="entry name" value="CAF1A_acidic"/>
    <property type="match status" value="1"/>
</dbReference>
<dbReference type="GO" id="GO:0006281">
    <property type="term" value="P:DNA repair"/>
    <property type="evidence" value="ECO:0007669"/>
    <property type="project" value="UniProtKB-KW"/>
</dbReference>